<name>A0A1F7ZQW3_9EURO</name>
<dbReference type="Pfam" id="PF11951">
    <property type="entry name" value="Fungal_trans_2"/>
    <property type="match status" value="1"/>
</dbReference>
<keyword evidence="2" id="KW-1185">Reference proteome</keyword>
<accession>A0A1F7ZQW3</accession>
<dbReference type="GeneID" id="34453041"/>
<dbReference type="STRING" id="109264.A0A1F7ZQW3"/>
<dbReference type="PANTHER" id="PTHR37540:SF9">
    <property type="entry name" value="ZN(2)-C6 FUNGAL-TYPE DOMAIN-CONTAINING PROTEIN"/>
    <property type="match status" value="1"/>
</dbReference>
<dbReference type="InterPro" id="IPR021858">
    <property type="entry name" value="Fun_TF"/>
</dbReference>
<dbReference type="RefSeq" id="XP_022385568.1">
    <property type="nucleotide sequence ID" value="XM_022536779.1"/>
</dbReference>
<proteinExistence type="predicted"/>
<protein>
    <submittedName>
        <fullName evidence="1">Uncharacterized protein</fullName>
    </submittedName>
</protein>
<dbReference type="PANTHER" id="PTHR37540">
    <property type="entry name" value="TRANSCRIPTION FACTOR (ACR-2), PUTATIVE-RELATED-RELATED"/>
    <property type="match status" value="1"/>
</dbReference>
<dbReference type="EMBL" id="LYCR01000102">
    <property type="protein sequence ID" value="OGM41851.1"/>
    <property type="molecule type" value="Genomic_DNA"/>
</dbReference>
<evidence type="ECO:0000313" key="1">
    <source>
        <dbReference type="EMBL" id="OGM41851.1"/>
    </source>
</evidence>
<sequence length="440" mass="49435">MKGKNAGKKVHRASRKELLMNLHQPKPVDVPGLYGGPCDGNKSVDLGPVDRKFGDTILTSSLPPVEVNPWSLTIINQCEGLDARHDHIKADTGVPIFDLTTERLYPISLGFSLCEVKLLWLRVLFTDEAAYYCNISLMQACNEIYLGNGTSNTKALYHLSQSLTQIQRRLASCDALSDSTMGLVISLITQEQIRGQGSAAEVHAKGLRKMVELRGGLSDLDGNLTLVLKVCKADIMLSLQCGRPTMFFRDHMAEVWTKLASSGHRLHGAPVTPWNDLHPYLHAILSDIMNLSYLLNCAPRQPILDLLGFEETFVSICYRLLRFIPMQDSVRVDTQTACHLGLLMFTMATFFQIGQKRIIEFNILSLRFQNFLTSDRCEVADSMILWLITLRLKYTYWLKSKEFAAGASFESILGNFRGYMLYMTNLALRYGIKCSAAIRH</sequence>
<dbReference type="OrthoDB" id="4158087at2759"/>
<dbReference type="AlphaFoldDB" id="A0A1F7ZQW3"/>
<evidence type="ECO:0000313" key="2">
    <source>
        <dbReference type="Proteomes" id="UP000179179"/>
    </source>
</evidence>
<gene>
    <name evidence="1" type="ORF">ABOM_009651</name>
</gene>
<reference evidence="1 2" key="1">
    <citation type="journal article" date="2016" name="Genome Biol. Evol.">
        <title>Draft genome sequence of an aflatoxigenic Aspergillus species, A. bombycis.</title>
        <authorList>
            <person name="Moore G.G."/>
            <person name="Mack B.M."/>
            <person name="Beltz S.B."/>
            <person name="Gilbert M.K."/>
        </authorList>
    </citation>
    <scope>NUCLEOTIDE SEQUENCE [LARGE SCALE GENOMIC DNA]</scope>
    <source>
        <strain evidence="2">NRRL 26010</strain>
    </source>
</reference>
<comment type="caution">
    <text evidence="1">The sequence shown here is derived from an EMBL/GenBank/DDBJ whole genome shotgun (WGS) entry which is preliminary data.</text>
</comment>
<dbReference type="Proteomes" id="UP000179179">
    <property type="component" value="Unassembled WGS sequence"/>
</dbReference>
<organism evidence="1 2">
    <name type="scientific">Aspergillus bombycis</name>
    <dbReference type="NCBI Taxonomy" id="109264"/>
    <lineage>
        <taxon>Eukaryota</taxon>
        <taxon>Fungi</taxon>
        <taxon>Dikarya</taxon>
        <taxon>Ascomycota</taxon>
        <taxon>Pezizomycotina</taxon>
        <taxon>Eurotiomycetes</taxon>
        <taxon>Eurotiomycetidae</taxon>
        <taxon>Eurotiales</taxon>
        <taxon>Aspergillaceae</taxon>
        <taxon>Aspergillus</taxon>
    </lineage>
</organism>